<keyword evidence="5" id="KW-0274">FAD</keyword>
<dbReference type="InterPro" id="IPR006058">
    <property type="entry name" value="2Fe2S_fd_BS"/>
</dbReference>
<dbReference type="PRINTS" id="PR00371">
    <property type="entry name" value="FPNCR"/>
</dbReference>
<evidence type="ECO:0000256" key="8">
    <source>
        <dbReference type="ARBA" id="ARBA00023014"/>
    </source>
</evidence>
<dbReference type="InterPro" id="IPR036010">
    <property type="entry name" value="2Fe-2S_ferredoxin-like_sf"/>
</dbReference>
<organism evidence="11 12">
    <name type="scientific">Gordonia oryzae</name>
    <dbReference type="NCBI Taxonomy" id="2487349"/>
    <lineage>
        <taxon>Bacteria</taxon>
        <taxon>Bacillati</taxon>
        <taxon>Actinomycetota</taxon>
        <taxon>Actinomycetes</taxon>
        <taxon>Mycobacteriales</taxon>
        <taxon>Gordoniaceae</taxon>
        <taxon>Gordonia</taxon>
    </lineage>
</organism>
<dbReference type="GO" id="GO:0016491">
    <property type="term" value="F:oxidoreductase activity"/>
    <property type="evidence" value="ECO:0007669"/>
    <property type="project" value="UniProtKB-KW"/>
</dbReference>
<evidence type="ECO:0000313" key="12">
    <source>
        <dbReference type="Proteomes" id="UP000267536"/>
    </source>
</evidence>
<evidence type="ECO:0000256" key="1">
    <source>
        <dbReference type="ARBA" id="ARBA00001974"/>
    </source>
</evidence>
<dbReference type="PROSITE" id="PS51384">
    <property type="entry name" value="FAD_FR"/>
    <property type="match status" value="1"/>
</dbReference>
<dbReference type="PROSITE" id="PS00197">
    <property type="entry name" value="2FE2S_FER_1"/>
    <property type="match status" value="1"/>
</dbReference>
<dbReference type="Gene3D" id="2.40.30.10">
    <property type="entry name" value="Translation factors"/>
    <property type="match status" value="1"/>
</dbReference>
<comment type="caution">
    <text evidence="11">The sequence shown here is derived from an EMBL/GenBank/DDBJ whole genome shotgun (WGS) entry which is preliminary data.</text>
</comment>
<keyword evidence="6" id="KW-0560">Oxidoreductase</keyword>
<dbReference type="InterPro" id="IPR001041">
    <property type="entry name" value="2Fe-2S_ferredoxin-type"/>
</dbReference>
<dbReference type="PANTHER" id="PTHR47354">
    <property type="entry name" value="NADH OXIDOREDUCTASE HCR"/>
    <property type="match status" value="1"/>
</dbReference>
<dbReference type="PRINTS" id="PR00410">
    <property type="entry name" value="PHEHYDRXLASE"/>
</dbReference>
<dbReference type="InterPro" id="IPR001433">
    <property type="entry name" value="OxRdtase_FAD/NAD-bd"/>
</dbReference>
<dbReference type="SUPFAM" id="SSF54292">
    <property type="entry name" value="2Fe-2S ferredoxin-like"/>
    <property type="match status" value="1"/>
</dbReference>
<dbReference type="Gene3D" id="3.10.20.30">
    <property type="match status" value="1"/>
</dbReference>
<dbReference type="CDD" id="cd06214">
    <property type="entry name" value="PA_degradation_oxidoreductase_like"/>
    <property type="match status" value="1"/>
</dbReference>
<keyword evidence="3" id="KW-0001">2Fe-2S</keyword>
<dbReference type="GO" id="GO:0046872">
    <property type="term" value="F:metal ion binding"/>
    <property type="evidence" value="ECO:0007669"/>
    <property type="project" value="UniProtKB-KW"/>
</dbReference>
<keyword evidence="12" id="KW-1185">Reference proteome</keyword>
<evidence type="ECO:0000259" key="9">
    <source>
        <dbReference type="PROSITE" id="PS51085"/>
    </source>
</evidence>
<keyword evidence="7" id="KW-0408">Iron</keyword>
<accession>A0A3N4GVF0</accession>
<sequence>MTAATTGTGEVPVESRSRTLGIDVEVVGVVDETTDARTIHFRLPDGIEQRPGQFVTIRIPSDRTGSVARSYSLSTAPGVDDIPAVTIKRVTDGYGSNWLCDNISAGDVLHIIAPSGLFTPHSWDHRLTLFAAGSGITPVMSILRSALELHTCPVTLFYANRDRPSTIFADELDRLIARHPERLRVHHWREDSDGLPTAEAVAALCAASRGEVAGGEVFVCGPTPFMDLVERQALAAGVPHTDLHIERYVSLTGDPFTLSVTDECSTQCTLTIHIDGTVSEIVCATTTPLLDAMLSEGIDAPYSCREGDCGSCVARLVSGTVDHGNGVALEPEDIDDGYLLTCQATPRSLELEIEIE</sequence>
<dbReference type="InterPro" id="IPR017938">
    <property type="entry name" value="Riboflavin_synthase-like_b-brl"/>
</dbReference>
<reference evidence="11 12" key="1">
    <citation type="submission" date="2018-11" db="EMBL/GenBank/DDBJ databases">
        <title>Draft genome sequence of Gordonia sp. RS15-1S isolated from rice stems.</title>
        <authorList>
            <person name="Muangham S."/>
        </authorList>
    </citation>
    <scope>NUCLEOTIDE SEQUENCE [LARGE SCALE GENOMIC DNA]</scope>
    <source>
        <strain evidence="11 12">RS15-1S</strain>
    </source>
</reference>
<dbReference type="GO" id="GO:0050660">
    <property type="term" value="F:flavin adenine dinucleotide binding"/>
    <property type="evidence" value="ECO:0007669"/>
    <property type="project" value="TreeGrafter"/>
</dbReference>
<dbReference type="EMBL" id="RKMH01000004">
    <property type="protein sequence ID" value="RPA64696.1"/>
    <property type="molecule type" value="Genomic_DNA"/>
</dbReference>
<evidence type="ECO:0000313" key="11">
    <source>
        <dbReference type="EMBL" id="RPA64696.1"/>
    </source>
</evidence>
<dbReference type="RefSeq" id="WP_123926800.1">
    <property type="nucleotide sequence ID" value="NZ_JBPSDP010000004.1"/>
</dbReference>
<evidence type="ECO:0000256" key="6">
    <source>
        <dbReference type="ARBA" id="ARBA00023002"/>
    </source>
</evidence>
<dbReference type="Pfam" id="PF00970">
    <property type="entry name" value="FAD_binding_6"/>
    <property type="match status" value="1"/>
</dbReference>
<evidence type="ECO:0000256" key="4">
    <source>
        <dbReference type="ARBA" id="ARBA00022723"/>
    </source>
</evidence>
<dbReference type="PANTHER" id="PTHR47354:SF8">
    <property type="entry name" value="1,2-PHENYLACETYL-COA EPOXIDASE, SUBUNIT E"/>
    <property type="match status" value="1"/>
</dbReference>
<keyword evidence="4" id="KW-0479">Metal-binding</keyword>
<proteinExistence type="predicted"/>
<dbReference type="Gene3D" id="3.40.50.80">
    <property type="entry name" value="Nucleotide-binding domain of ferredoxin-NADP reductase (FNR) module"/>
    <property type="match status" value="1"/>
</dbReference>
<dbReference type="InterPro" id="IPR008333">
    <property type="entry name" value="Cbr1-like_FAD-bd_dom"/>
</dbReference>
<dbReference type="Proteomes" id="UP000267536">
    <property type="component" value="Unassembled WGS sequence"/>
</dbReference>
<gene>
    <name evidence="11" type="ORF">EF294_06055</name>
</gene>
<protein>
    <submittedName>
        <fullName evidence="11">Ferredoxin--NADP reductase</fullName>
    </submittedName>
</protein>
<evidence type="ECO:0000256" key="7">
    <source>
        <dbReference type="ARBA" id="ARBA00023004"/>
    </source>
</evidence>
<dbReference type="Pfam" id="PF00111">
    <property type="entry name" value="Fer2"/>
    <property type="match status" value="1"/>
</dbReference>
<dbReference type="InterPro" id="IPR039261">
    <property type="entry name" value="FNR_nucleotide-bd"/>
</dbReference>
<evidence type="ECO:0000259" key="10">
    <source>
        <dbReference type="PROSITE" id="PS51384"/>
    </source>
</evidence>
<dbReference type="InterPro" id="IPR017927">
    <property type="entry name" value="FAD-bd_FR_type"/>
</dbReference>
<feature type="domain" description="2Fe-2S ferredoxin-type" evidence="9">
    <location>
        <begin position="268"/>
        <end position="356"/>
    </location>
</feature>
<dbReference type="SUPFAM" id="SSF63380">
    <property type="entry name" value="Riboflavin synthase domain-like"/>
    <property type="match status" value="1"/>
</dbReference>
<dbReference type="PROSITE" id="PS51085">
    <property type="entry name" value="2FE2S_FER_2"/>
    <property type="match status" value="1"/>
</dbReference>
<evidence type="ECO:0000256" key="3">
    <source>
        <dbReference type="ARBA" id="ARBA00022714"/>
    </source>
</evidence>
<name>A0A3N4GVF0_9ACTN</name>
<dbReference type="Pfam" id="PF00175">
    <property type="entry name" value="NAD_binding_1"/>
    <property type="match status" value="1"/>
</dbReference>
<dbReference type="GO" id="GO:0051537">
    <property type="term" value="F:2 iron, 2 sulfur cluster binding"/>
    <property type="evidence" value="ECO:0007669"/>
    <property type="project" value="UniProtKB-KW"/>
</dbReference>
<dbReference type="OrthoDB" id="9796486at2"/>
<keyword evidence="2" id="KW-0285">Flavoprotein</keyword>
<evidence type="ECO:0000256" key="5">
    <source>
        <dbReference type="ARBA" id="ARBA00022827"/>
    </source>
</evidence>
<keyword evidence="8" id="KW-0411">Iron-sulfur</keyword>
<dbReference type="InterPro" id="IPR012675">
    <property type="entry name" value="Beta-grasp_dom_sf"/>
</dbReference>
<dbReference type="CDD" id="cd00207">
    <property type="entry name" value="fer2"/>
    <property type="match status" value="1"/>
</dbReference>
<comment type="cofactor">
    <cofactor evidence="1">
        <name>FAD</name>
        <dbReference type="ChEBI" id="CHEBI:57692"/>
    </cofactor>
</comment>
<feature type="domain" description="FAD-binding FR-type" evidence="10">
    <location>
        <begin position="19"/>
        <end position="121"/>
    </location>
</feature>
<dbReference type="InterPro" id="IPR001709">
    <property type="entry name" value="Flavoprot_Pyr_Nucl_cyt_Rdtase"/>
</dbReference>
<dbReference type="SUPFAM" id="SSF52343">
    <property type="entry name" value="Ferredoxin reductase-like, C-terminal NADP-linked domain"/>
    <property type="match status" value="1"/>
</dbReference>
<dbReference type="AlphaFoldDB" id="A0A3N4GVF0"/>
<evidence type="ECO:0000256" key="2">
    <source>
        <dbReference type="ARBA" id="ARBA00022630"/>
    </source>
</evidence>
<dbReference type="InterPro" id="IPR050415">
    <property type="entry name" value="MRET"/>
</dbReference>